<comment type="caution">
    <text evidence="2">The sequence shown here is derived from an EMBL/GenBank/DDBJ whole genome shotgun (WGS) entry which is preliminary data.</text>
</comment>
<dbReference type="EMBL" id="FNAJ01000005">
    <property type="protein sequence ID" value="SDE28772.1"/>
    <property type="molecule type" value="Genomic_DNA"/>
</dbReference>
<feature type="signal peptide" evidence="1">
    <location>
        <begin position="1"/>
        <end position="19"/>
    </location>
</feature>
<evidence type="ECO:0000313" key="2">
    <source>
        <dbReference type="EMBL" id="GEL68361.1"/>
    </source>
</evidence>
<keyword evidence="1" id="KW-0732">Signal</keyword>
<accession>A0A511H4C0</accession>
<gene>
    <name evidence="2" type="ORF">MVI01_01450</name>
    <name evidence="3" type="ORF">SAMN04488504_105437</name>
</gene>
<dbReference type="NCBIfam" id="TIGR03382">
    <property type="entry name" value="GC_trans_RRR"/>
    <property type="match status" value="1"/>
</dbReference>
<protein>
    <submittedName>
        <fullName evidence="3">Myxococcales GC_trans_RRR domain-containing protein</fullName>
    </submittedName>
</protein>
<evidence type="ECO:0000256" key="1">
    <source>
        <dbReference type="SAM" id="SignalP"/>
    </source>
</evidence>
<reference evidence="2 5" key="2">
    <citation type="submission" date="2019-07" db="EMBL/GenBank/DDBJ databases">
        <title>Whole genome shotgun sequence of Myxococcus virescens NBRC 100334.</title>
        <authorList>
            <person name="Hosoyama A."/>
            <person name="Uohara A."/>
            <person name="Ohji S."/>
            <person name="Ichikawa N."/>
        </authorList>
    </citation>
    <scope>NUCLEOTIDE SEQUENCE [LARGE SCALE GENOMIC DNA]</scope>
    <source>
        <strain evidence="2 5">NBRC 100334</strain>
    </source>
</reference>
<name>A0A511H4C0_9BACT</name>
<dbReference type="Proteomes" id="UP000321224">
    <property type="component" value="Unassembled WGS sequence"/>
</dbReference>
<reference evidence="3 4" key="1">
    <citation type="submission" date="2016-10" db="EMBL/GenBank/DDBJ databases">
        <authorList>
            <person name="Varghese N."/>
            <person name="Submissions S."/>
        </authorList>
    </citation>
    <scope>NUCLEOTIDE SEQUENCE [LARGE SCALE GENOMIC DNA]</scope>
    <source>
        <strain evidence="3 4">DSM 2260</strain>
    </source>
</reference>
<dbReference type="EMBL" id="BJVY01000001">
    <property type="protein sequence ID" value="GEL68361.1"/>
    <property type="molecule type" value="Genomic_DNA"/>
</dbReference>
<dbReference type="AlphaFoldDB" id="A0A511H4C0"/>
<evidence type="ECO:0000313" key="5">
    <source>
        <dbReference type="Proteomes" id="UP000321224"/>
    </source>
</evidence>
<sequence length="1042" mass="107002">MRPLVIISLCLGVATAARADWDVNEVPGIARSVDVFAPGSYSVSTSTQTELFENGIQSAVFLHSDVFGTFLSPMGCFAVVVRPGDVISHQNCRAAGNIIPPDPVNTVVGIRRVKHTPSGTGYASVALSDGGLSLLTASAGLAGPTPWTLLSAGAGLLSSTDVLGVVETSDGAPHALFSVTGVTRTEFLWYTRDRRQAQMVVPSNLTSEAPLTVDLFAGSGPHPIALFGNSDGLFRGQLDPAGTTFSAVMLPDGMSDVSITSVDVNTGNGSVHGEGFGLAVGVDSSGEPVVLGAVPASSADNAGTQWRVHPVFEGSALPGAAQATPLEVSCIGSSFCLFILDQPSFNVVTYVNANAPVLDVGPSPIVVNETGTATARFSATDADSDAVRVSVDASSTPGADLVGVNIVEHPDQLDVTLVPQRPVCKDEEGLLRVYASDGLASHDVQATVAYRVVNTEGPERPTVLPSRESTTASGASRVFTAQPASEACPAVRYVWSPVSGQSGAPLLSTDGGAQATFTPPEVLCQASGTSYAYEVRGVDEGGLTSSAAAIFTVDVAPWGRPLVPFASGWERTLTSGPGSSVDVVPDALHTCEGTPELPTVDTEWRLSASGSGIPDGVTVRTADGTAVTLHSPVSSERLRVEAVECAHGTLALTARNRIPVTGGGTQDSADAELRVRVEPSLEDVATGSLELGVVPSGEGDVDIALDTSLNCVDARTLKARMFLETLGGEALDSAVVPVPGTWRPALPRSCTVESYRVRGELFDDSEGPVREGGRAQAEISNQPLPARLGALEAGGLVARCGEGASATLTQTIPADACGDVAISWSQVAGPALSEVSLAGPSVTVSTQETGLEALVGQSITLRVLADAGGSNTATTDYVLPITSERFVDVRHAMESPTASEKGLVGVVVELRNTSTCEVGGLHYLENVDGLEWVPGSVKLDGVAVEARAVDGGFRVEDIRLPAQGTQTLTYVGRSPLLSTPRLGGEMTLNGVPVSGDAAVPPRTSGCGCSGGGSGAAVFGLAALARVLRRRKEGGAYSPKLMR</sequence>
<dbReference type="RefSeq" id="WP_090490840.1">
    <property type="nucleotide sequence ID" value="NZ_BJVY01000001.1"/>
</dbReference>
<feature type="chain" id="PRO_5022671353" evidence="1">
    <location>
        <begin position="20"/>
        <end position="1042"/>
    </location>
</feature>
<evidence type="ECO:0000313" key="4">
    <source>
        <dbReference type="Proteomes" id="UP000198717"/>
    </source>
</evidence>
<dbReference type="Proteomes" id="UP000198717">
    <property type="component" value="Unassembled WGS sequence"/>
</dbReference>
<keyword evidence="4" id="KW-1185">Reference proteome</keyword>
<dbReference type="InterPro" id="IPR017756">
    <property type="entry name" value="TM_Gly-Cys-Arg_CS"/>
</dbReference>
<evidence type="ECO:0000313" key="3">
    <source>
        <dbReference type="EMBL" id="SDE28772.1"/>
    </source>
</evidence>
<proteinExistence type="predicted"/>
<organism evidence="2 5">
    <name type="scientific">Myxococcus virescens</name>
    <dbReference type="NCBI Taxonomy" id="83456"/>
    <lineage>
        <taxon>Bacteria</taxon>
        <taxon>Pseudomonadati</taxon>
        <taxon>Myxococcota</taxon>
        <taxon>Myxococcia</taxon>
        <taxon>Myxococcales</taxon>
        <taxon>Cystobacterineae</taxon>
        <taxon>Myxococcaceae</taxon>
        <taxon>Myxococcus</taxon>
    </lineage>
</organism>